<reference evidence="9 10" key="1">
    <citation type="submission" date="2016-07" db="EMBL/GenBank/DDBJ databases">
        <title>Pervasive Adenine N6-methylation of Active Genes in Fungi.</title>
        <authorList>
            <consortium name="DOE Joint Genome Institute"/>
            <person name="Mondo S.J."/>
            <person name="Dannebaum R.O."/>
            <person name="Kuo R.C."/>
            <person name="Labutti K."/>
            <person name="Haridas S."/>
            <person name="Kuo A."/>
            <person name="Salamov A."/>
            <person name="Ahrendt S.R."/>
            <person name="Lipzen A."/>
            <person name="Sullivan W."/>
            <person name="Andreopoulos W.B."/>
            <person name="Clum A."/>
            <person name="Lindquist E."/>
            <person name="Daum C."/>
            <person name="Ramamoorthy G.K."/>
            <person name="Gryganskyi A."/>
            <person name="Culley D."/>
            <person name="Magnuson J.K."/>
            <person name="James T.Y."/>
            <person name="O'Malley M.A."/>
            <person name="Stajich J.E."/>
            <person name="Spatafora J.W."/>
            <person name="Visel A."/>
            <person name="Grigoriev I.V."/>
        </authorList>
    </citation>
    <scope>NUCLEOTIDE SEQUENCE [LARGE SCALE GENOMIC DNA]</scope>
    <source>
        <strain evidence="9 10">CBS 931.73</strain>
    </source>
</reference>
<keyword evidence="10" id="KW-1185">Reference proteome</keyword>
<evidence type="ECO:0000259" key="8">
    <source>
        <dbReference type="PROSITE" id="PS51677"/>
    </source>
</evidence>
<feature type="region of interest" description="Disordered" evidence="6">
    <location>
        <begin position="239"/>
        <end position="263"/>
    </location>
</feature>
<dbReference type="GO" id="GO:0016810">
    <property type="term" value="F:hydrolase activity, acting on carbon-nitrogen (but not peptide) bonds"/>
    <property type="evidence" value="ECO:0007669"/>
    <property type="project" value="InterPro"/>
</dbReference>
<proteinExistence type="predicted"/>
<comment type="cofactor">
    <cofactor evidence="1">
        <name>Co(2+)</name>
        <dbReference type="ChEBI" id="CHEBI:48828"/>
    </cofactor>
</comment>
<dbReference type="Proteomes" id="UP000193498">
    <property type="component" value="Unassembled WGS sequence"/>
</dbReference>
<dbReference type="PANTHER" id="PTHR46471:SF2">
    <property type="entry name" value="CHITIN DEACETYLASE-RELATED"/>
    <property type="match status" value="1"/>
</dbReference>
<keyword evidence="5" id="KW-0119">Carbohydrate metabolism</keyword>
<dbReference type="OrthoDB" id="407355at2759"/>
<dbReference type="SUPFAM" id="SSF88713">
    <property type="entry name" value="Glycoside hydrolase/deacetylase"/>
    <property type="match status" value="1"/>
</dbReference>
<evidence type="ECO:0000256" key="4">
    <source>
        <dbReference type="ARBA" id="ARBA00022801"/>
    </source>
</evidence>
<evidence type="ECO:0000256" key="6">
    <source>
        <dbReference type="SAM" id="MobiDB-lite"/>
    </source>
</evidence>
<evidence type="ECO:0000256" key="7">
    <source>
        <dbReference type="SAM" id="SignalP"/>
    </source>
</evidence>
<evidence type="ECO:0000256" key="3">
    <source>
        <dbReference type="ARBA" id="ARBA00022729"/>
    </source>
</evidence>
<dbReference type="InterPro" id="IPR002509">
    <property type="entry name" value="NODB_dom"/>
</dbReference>
<feature type="compositionally biased region" description="Low complexity" evidence="6">
    <location>
        <begin position="247"/>
        <end position="263"/>
    </location>
</feature>
<dbReference type="Gene3D" id="3.20.20.370">
    <property type="entry name" value="Glycoside hydrolase/deacetylase"/>
    <property type="match status" value="1"/>
</dbReference>
<dbReference type="GO" id="GO:0046872">
    <property type="term" value="F:metal ion binding"/>
    <property type="evidence" value="ECO:0007669"/>
    <property type="project" value="UniProtKB-KW"/>
</dbReference>
<evidence type="ECO:0000256" key="2">
    <source>
        <dbReference type="ARBA" id="ARBA00022723"/>
    </source>
</evidence>
<evidence type="ECO:0000313" key="9">
    <source>
        <dbReference type="EMBL" id="ORX88469.1"/>
    </source>
</evidence>
<sequence length="331" mass="35542">MIRSFLKFSLLATAASFVTAQDQGEGFIFQCDKPGVFALTFDDGPSEYTGTLLATLKEKQIKATFFSVGTQAAKAGISKYLKQAYDEGHQIASHTNTHADLNKLTASQIKSEMELTEKAIQAATGLVPAVMRPPYGNCNQQCRDVMKEMGYLVVQWNVDSNDWKFMDMPDKWNDLVTNIVGPVEKSNTQTQSFISLQHDIHKFSVERTATIIDAIKAKNYKFETVNDCLSNRFPMYKNKANPQTNQTTSALPSSVSTSAAPTSTSVAPASTSVAASASSAAKPAQSVPAIPSNDKVSVADNHAAQNAGSAISIPAFGVGLVAISMVAQILL</sequence>
<dbReference type="PROSITE" id="PS51677">
    <property type="entry name" value="NODB"/>
    <property type="match status" value="1"/>
</dbReference>
<keyword evidence="2" id="KW-0479">Metal-binding</keyword>
<organism evidence="9 10">
    <name type="scientific">Basidiobolus meristosporus CBS 931.73</name>
    <dbReference type="NCBI Taxonomy" id="1314790"/>
    <lineage>
        <taxon>Eukaryota</taxon>
        <taxon>Fungi</taxon>
        <taxon>Fungi incertae sedis</taxon>
        <taxon>Zoopagomycota</taxon>
        <taxon>Entomophthoromycotina</taxon>
        <taxon>Basidiobolomycetes</taxon>
        <taxon>Basidiobolales</taxon>
        <taxon>Basidiobolaceae</taxon>
        <taxon>Basidiobolus</taxon>
    </lineage>
</organism>
<dbReference type="PANTHER" id="PTHR46471">
    <property type="entry name" value="CHITIN DEACETYLASE"/>
    <property type="match status" value="1"/>
</dbReference>
<feature type="signal peptide" evidence="7">
    <location>
        <begin position="1"/>
        <end position="20"/>
    </location>
</feature>
<dbReference type="InParanoid" id="A0A1Y1XRS2"/>
<dbReference type="Pfam" id="PF01522">
    <property type="entry name" value="Polysacc_deac_1"/>
    <property type="match status" value="1"/>
</dbReference>
<evidence type="ECO:0000256" key="5">
    <source>
        <dbReference type="ARBA" id="ARBA00023277"/>
    </source>
</evidence>
<protein>
    <submittedName>
        <fullName evidence="9">Glycoside hydrolase/deacetylase</fullName>
    </submittedName>
</protein>
<feature type="chain" id="PRO_5012824481" evidence="7">
    <location>
        <begin position="21"/>
        <end position="331"/>
    </location>
</feature>
<name>A0A1Y1XRS2_9FUNG</name>
<keyword evidence="4 9" id="KW-0378">Hydrolase</keyword>
<dbReference type="AlphaFoldDB" id="A0A1Y1XRS2"/>
<dbReference type="EMBL" id="MCFE01000527">
    <property type="protein sequence ID" value="ORX88469.1"/>
    <property type="molecule type" value="Genomic_DNA"/>
</dbReference>
<dbReference type="GO" id="GO:0005975">
    <property type="term" value="P:carbohydrate metabolic process"/>
    <property type="evidence" value="ECO:0007669"/>
    <property type="project" value="InterPro"/>
</dbReference>
<comment type="caution">
    <text evidence="9">The sequence shown here is derived from an EMBL/GenBank/DDBJ whole genome shotgun (WGS) entry which is preliminary data.</text>
</comment>
<evidence type="ECO:0000313" key="10">
    <source>
        <dbReference type="Proteomes" id="UP000193498"/>
    </source>
</evidence>
<accession>A0A1Y1XRS2</accession>
<gene>
    <name evidence="9" type="ORF">K493DRAFT_236579</name>
</gene>
<keyword evidence="3 7" id="KW-0732">Signal</keyword>
<dbReference type="STRING" id="1314790.A0A1Y1XRS2"/>
<evidence type="ECO:0000256" key="1">
    <source>
        <dbReference type="ARBA" id="ARBA00001941"/>
    </source>
</evidence>
<feature type="domain" description="NodB homology" evidence="8">
    <location>
        <begin position="35"/>
        <end position="223"/>
    </location>
</feature>
<dbReference type="InterPro" id="IPR011330">
    <property type="entry name" value="Glyco_hydro/deAcase_b/a-brl"/>
</dbReference>